<evidence type="ECO:0000256" key="6">
    <source>
        <dbReference type="ARBA" id="ARBA00023136"/>
    </source>
</evidence>
<comment type="subcellular location">
    <subcellularLocation>
        <location evidence="1">Cell membrane</location>
        <topology evidence="1">Multi-pass membrane protein</topology>
    </subcellularLocation>
</comment>
<comment type="caution">
    <text evidence="8">The sequence shown here is derived from an EMBL/GenBank/DDBJ whole genome shotgun (WGS) entry which is preliminary data.</text>
</comment>
<evidence type="ECO:0000313" key="9">
    <source>
        <dbReference type="Proteomes" id="UP001431199"/>
    </source>
</evidence>
<evidence type="ECO:0000256" key="3">
    <source>
        <dbReference type="ARBA" id="ARBA00022475"/>
    </source>
</evidence>
<evidence type="ECO:0000256" key="4">
    <source>
        <dbReference type="ARBA" id="ARBA00022692"/>
    </source>
</evidence>
<evidence type="ECO:0000256" key="7">
    <source>
        <dbReference type="SAM" id="Phobius"/>
    </source>
</evidence>
<dbReference type="InterPro" id="IPR052518">
    <property type="entry name" value="CHR_Transporter"/>
</dbReference>
<keyword evidence="5 7" id="KW-1133">Transmembrane helix</keyword>
<keyword evidence="6 7" id="KW-0472">Membrane</keyword>
<dbReference type="InterPro" id="IPR003370">
    <property type="entry name" value="Chromate_transpt"/>
</dbReference>
<dbReference type="PANTHER" id="PTHR43663:SF1">
    <property type="entry name" value="CHROMATE TRANSPORTER"/>
    <property type="match status" value="1"/>
</dbReference>
<name>A0ABT2M0M2_9FIRM</name>
<accession>A0ABT2M0M2</accession>
<sequence length="189" mass="20053">MIYLNLFINFFKIGLFTFGGGYAMIPMIQELVLSNKWMDTKQMVDFIAISETTPGPLAINMSTYVGYEVAGIPGAICSTFAVALPSFIVIILVAGAYKKFKDNKVVVAVMNGIKPAVVGLVGAAVLSVAGNVFTVGNSVSKILTSDNLISLIIVITSAVMAIKKKNPVIIICIGALLGIILKFAESIIM</sequence>
<evidence type="ECO:0000313" key="8">
    <source>
        <dbReference type="EMBL" id="MCT7399073.1"/>
    </source>
</evidence>
<evidence type="ECO:0000256" key="1">
    <source>
        <dbReference type="ARBA" id="ARBA00004651"/>
    </source>
</evidence>
<feature type="transmembrane region" description="Helical" evidence="7">
    <location>
        <begin position="168"/>
        <end position="188"/>
    </location>
</feature>
<dbReference type="Pfam" id="PF02417">
    <property type="entry name" value="Chromate_transp"/>
    <property type="match status" value="1"/>
</dbReference>
<comment type="similarity">
    <text evidence="2">Belongs to the chromate ion transporter (CHR) (TC 2.A.51) family.</text>
</comment>
<feature type="transmembrane region" description="Helical" evidence="7">
    <location>
        <begin position="6"/>
        <end position="25"/>
    </location>
</feature>
<dbReference type="PANTHER" id="PTHR43663">
    <property type="entry name" value="CHROMATE TRANSPORT PROTEIN-RELATED"/>
    <property type="match status" value="1"/>
</dbReference>
<keyword evidence="9" id="KW-1185">Reference proteome</keyword>
<keyword evidence="4 7" id="KW-0812">Transmembrane</keyword>
<evidence type="ECO:0000256" key="2">
    <source>
        <dbReference type="ARBA" id="ARBA00005262"/>
    </source>
</evidence>
<feature type="transmembrane region" description="Helical" evidence="7">
    <location>
        <begin position="72"/>
        <end position="97"/>
    </location>
</feature>
<keyword evidence="3" id="KW-1003">Cell membrane</keyword>
<organism evidence="8 9">
    <name type="scientific">Eubacterium album</name>
    <dbReference type="NCBI Taxonomy" id="2978477"/>
    <lineage>
        <taxon>Bacteria</taxon>
        <taxon>Bacillati</taxon>
        <taxon>Bacillota</taxon>
        <taxon>Clostridia</taxon>
        <taxon>Eubacteriales</taxon>
        <taxon>Eubacteriaceae</taxon>
        <taxon>Eubacterium</taxon>
    </lineage>
</organism>
<protein>
    <submittedName>
        <fullName evidence="8">Chromate transporter</fullName>
    </submittedName>
</protein>
<dbReference type="Proteomes" id="UP001431199">
    <property type="component" value="Unassembled WGS sequence"/>
</dbReference>
<proteinExistence type="inferred from homology"/>
<feature type="transmembrane region" description="Helical" evidence="7">
    <location>
        <begin position="142"/>
        <end position="161"/>
    </location>
</feature>
<reference evidence="8" key="1">
    <citation type="submission" date="2022-09" db="EMBL/GenBank/DDBJ databases">
        <title>Eubacterium sp. LFL-14 isolated from human feces.</title>
        <authorList>
            <person name="Liu F."/>
        </authorList>
    </citation>
    <scope>NUCLEOTIDE SEQUENCE</scope>
    <source>
        <strain evidence="8">LFL-14</strain>
    </source>
</reference>
<evidence type="ECO:0000256" key="5">
    <source>
        <dbReference type="ARBA" id="ARBA00022989"/>
    </source>
</evidence>
<dbReference type="RefSeq" id="WP_260978716.1">
    <property type="nucleotide sequence ID" value="NZ_JAODBU010000007.1"/>
</dbReference>
<dbReference type="EMBL" id="JAODBU010000007">
    <property type="protein sequence ID" value="MCT7399073.1"/>
    <property type="molecule type" value="Genomic_DNA"/>
</dbReference>
<gene>
    <name evidence="8" type="ORF">N5B56_08265</name>
</gene>